<comment type="caution">
    <text evidence="13">The sequence shown here is derived from an EMBL/GenBank/DDBJ whole genome shotgun (WGS) entry which is preliminary data.</text>
</comment>
<keyword evidence="9 12" id="KW-0472">Membrane</keyword>
<feature type="transmembrane region" description="Helical" evidence="12">
    <location>
        <begin position="139"/>
        <end position="158"/>
    </location>
</feature>
<dbReference type="AlphaFoldDB" id="A0A266NHD4"/>
<keyword evidence="2" id="KW-1003">Cell membrane</keyword>
<feature type="transmembrane region" description="Helical" evidence="12">
    <location>
        <begin position="275"/>
        <end position="296"/>
    </location>
</feature>
<evidence type="ECO:0000256" key="9">
    <source>
        <dbReference type="ARBA" id="ARBA00023136"/>
    </source>
</evidence>
<dbReference type="InterPro" id="IPR050450">
    <property type="entry name" value="COX15/CtaA_HemeA_synthase"/>
</dbReference>
<evidence type="ECO:0000256" key="10">
    <source>
        <dbReference type="ARBA" id="ARBA00023157"/>
    </source>
</evidence>
<feature type="transmembrane region" description="Helical" evidence="12">
    <location>
        <begin position="108"/>
        <end position="127"/>
    </location>
</feature>
<keyword evidence="10" id="KW-1015">Disulfide bond</keyword>
<dbReference type="EMBL" id="NQKI01000001">
    <property type="protein sequence ID" value="OZY61452.1"/>
    <property type="molecule type" value="Genomic_DNA"/>
</dbReference>
<evidence type="ECO:0000256" key="7">
    <source>
        <dbReference type="ARBA" id="ARBA00023004"/>
    </source>
</evidence>
<dbReference type="OrthoDB" id="1447144at2"/>
<feature type="transmembrane region" description="Helical" evidence="12">
    <location>
        <begin position="79"/>
        <end position="96"/>
    </location>
</feature>
<evidence type="ECO:0000256" key="12">
    <source>
        <dbReference type="SAM" id="Phobius"/>
    </source>
</evidence>
<dbReference type="PANTHER" id="PTHR35457">
    <property type="entry name" value="HEME A SYNTHASE"/>
    <property type="match status" value="1"/>
</dbReference>
<evidence type="ECO:0000256" key="5">
    <source>
        <dbReference type="ARBA" id="ARBA00022989"/>
    </source>
</evidence>
<dbReference type="Pfam" id="PF02628">
    <property type="entry name" value="COX15-CtaA"/>
    <property type="match status" value="1"/>
</dbReference>
<keyword evidence="6" id="KW-0560">Oxidoreductase</keyword>
<keyword evidence="7" id="KW-0408">Iron</keyword>
<evidence type="ECO:0000256" key="6">
    <source>
        <dbReference type="ARBA" id="ARBA00023002"/>
    </source>
</evidence>
<name>A0A266NHD4_9PSED</name>
<keyword evidence="3 12" id="KW-0812">Transmembrane</keyword>
<evidence type="ECO:0000256" key="8">
    <source>
        <dbReference type="ARBA" id="ARBA00023133"/>
    </source>
</evidence>
<dbReference type="GO" id="GO:0016020">
    <property type="term" value="C:membrane"/>
    <property type="evidence" value="ECO:0007669"/>
    <property type="project" value="UniProtKB-SubCell"/>
</dbReference>
<keyword evidence="5 12" id="KW-1133">Transmembrane helix</keyword>
<keyword evidence="8" id="KW-0350">Heme biosynthesis</keyword>
<dbReference type="GO" id="GO:0006784">
    <property type="term" value="P:heme A biosynthetic process"/>
    <property type="evidence" value="ECO:0007669"/>
    <property type="project" value="InterPro"/>
</dbReference>
<comment type="pathway">
    <text evidence="11">Porphyrin-containing compound metabolism.</text>
</comment>
<dbReference type="RefSeq" id="WP_094991783.1">
    <property type="nucleotide sequence ID" value="NZ_NQKI01000001.1"/>
</dbReference>
<sequence>MAKAGFRLALLATLLALVVVLLGAYTRLTHAGLGCPDWPGCYGFISVPKTDAQLAHAERHFPDTPVHAEKGRSEMVHRYFAGTLALVIVLLAARAWRQRALPGQPLKLPLFILLVVLAQAAFGMWTVTLKLWPQVVTGHLLGGFATLSLLFLLTLRLSGVLPALAVPRRLQGWATAGLVLAIVQIALGGWVSSNYAAVACVDLPTCHGQWWPPADFANGFHLTQHIGPNYLGGQLDSDARTAIHLTHRMGALVLTVVLLGLAWQLRRVGMTRLAGLLMLALGLQLSLGVSNVLFGLPLAVAVAHNAGGAVLLLTLVLVNYHARTALVRVQAPRLARWRFSPRPPVPAPILLKGELPWRP</sequence>
<organism evidence="13 14">
    <name type="scientific">Pseudomonas lundensis</name>
    <dbReference type="NCBI Taxonomy" id="86185"/>
    <lineage>
        <taxon>Bacteria</taxon>
        <taxon>Pseudomonadati</taxon>
        <taxon>Pseudomonadota</taxon>
        <taxon>Gammaproteobacteria</taxon>
        <taxon>Pseudomonadales</taxon>
        <taxon>Pseudomonadaceae</taxon>
        <taxon>Pseudomonas</taxon>
    </lineage>
</organism>
<dbReference type="GO" id="GO:0016491">
    <property type="term" value="F:oxidoreductase activity"/>
    <property type="evidence" value="ECO:0007669"/>
    <property type="project" value="UniProtKB-KW"/>
</dbReference>
<accession>A0A266NHD4</accession>
<evidence type="ECO:0000256" key="11">
    <source>
        <dbReference type="ARBA" id="ARBA00023444"/>
    </source>
</evidence>
<dbReference type="Proteomes" id="UP000215788">
    <property type="component" value="Unassembled WGS sequence"/>
</dbReference>
<dbReference type="PANTHER" id="PTHR35457:SF1">
    <property type="entry name" value="HEME A SYNTHASE"/>
    <property type="match status" value="1"/>
</dbReference>
<reference evidence="13 14" key="1">
    <citation type="submission" date="2017-08" db="EMBL/GenBank/DDBJ databases">
        <title>Genomic and metabolic characterisation of spoilage-associated Pseudomonas species.</title>
        <authorList>
            <person name="Stanborough T."/>
            <person name="Fegan N."/>
            <person name="Powell S.M."/>
            <person name="Singh T."/>
            <person name="Tamplin M.L."/>
            <person name="Chandry P.S."/>
        </authorList>
    </citation>
    <scope>NUCLEOTIDE SEQUENCE [LARGE SCALE GENOMIC DNA]</scope>
    <source>
        <strain evidence="13 14">L1802</strain>
    </source>
</reference>
<feature type="transmembrane region" description="Helical" evidence="12">
    <location>
        <begin position="170"/>
        <end position="191"/>
    </location>
</feature>
<dbReference type="GO" id="GO:0046872">
    <property type="term" value="F:metal ion binding"/>
    <property type="evidence" value="ECO:0007669"/>
    <property type="project" value="UniProtKB-KW"/>
</dbReference>
<protein>
    <submittedName>
        <fullName evidence="13">Cytochrome B</fullName>
    </submittedName>
</protein>
<evidence type="ECO:0000256" key="1">
    <source>
        <dbReference type="ARBA" id="ARBA00004141"/>
    </source>
</evidence>
<evidence type="ECO:0000313" key="13">
    <source>
        <dbReference type="EMBL" id="OZY61452.1"/>
    </source>
</evidence>
<evidence type="ECO:0000256" key="2">
    <source>
        <dbReference type="ARBA" id="ARBA00022475"/>
    </source>
</evidence>
<dbReference type="InterPro" id="IPR003780">
    <property type="entry name" value="COX15/CtaA_fam"/>
</dbReference>
<keyword evidence="4" id="KW-0479">Metal-binding</keyword>
<gene>
    <name evidence="13" type="ORF">CJF39_01195</name>
</gene>
<feature type="transmembrane region" description="Helical" evidence="12">
    <location>
        <begin position="302"/>
        <end position="320"/>
    </location>
</feature>
<evidence type="ECO:0000256" key="3">
    <source>
        <dbReference type="ARBA" id="ARBA00022692"/>
    </source>
</evidence>
<comment type="subcellular location">
    <subcellularLocation>
        <location evidence="1">Membrane</location>
        <topology evidence="1">Multi-pass membrane protein</topology>
    </subcellularLocation>
</comment>
<feature type="transmembrane region" description="Helical" evidence="12">
    <location>
        <begin position="245"/>
        <end position="263"/>
    </location>
</feature>
<evidence type="ECO:0000313" key="14">
    <source>
        <dbReference type="Proteomes" id="UP000215788"/>
    </source>
</evidence>
<proteinExistence type="predicted"/>
<evidence type="ECO:0000256" key="4">
    <source>
        <dbReference type="ARBA" id="ARBA00022723"/>
    </source>
</evidence>